<dbReference type="Gene3D" id="3.10.620.30">
    <property type="match status" value="1"/>
</dbReference>
<accession>A0ABP9UYZ4</accession>
<dbReference type="Pfam" id="PF21295">
    <property type="entry name" value="Bact_transglu_N_2"/>
    <property type="match status" value="1"/>
</dbReference>
<dbReference type="Proteomes" id="UP001424741">
    <property type="component" value="Unassembled WGS sequence"/>
</dbReference>
<name>A0ABP9UYZ4_9BACT</name>
<protein>
    <recommendedName>
        <fullName evidence="1">Transglutaminase-like domain-containing protein</fullName>
    </recommendedName>
</protein>
<evidence type="ECO:0000259" key="1">
    <source>
        <dbReference type="SMART" id="SM00460"/>
    </source>
</evidence>
<dbReference type="Gene3D" id="2.60.40.2250">
    <property type="match status" value="1"/>
</dbReference>
<dbReference type="InterPro" id="IPR038765">
    <property type="entry name" value="Papain-like_cys_pep_sf"/>
</dbReference>
<proteinExistence type="predicted"/>
<sequence>MQFLTTAQLEYDLMSEATVLASIKCMRTPGQHVSNELLTSSRPVEMVDLVHDMAEGTFTRITIFTPGHLSIIYSAKVVPSHALVAGTSLTSPHPGTMGAELLPFIYPSRYCQSDQLRNVAESIAGPDGSAFSRVSRIVEWIYQHIRYSPGTTNEQDSATDVLIKRSGVCRDFAHLAIALVRSLSIPARYLTAYASQLEPQDFHACFEAYLGEQWCLFDPTHLAPLNGIVRIASGHDASDTAVASLYGDIVGADVSVCCTSQSPLTPVTQAELLQSKTAFVLG</sequence>
<keyword evidence="3" id="KW-1185">Reference proteome</keyword>
<comment type="caution">
    <text evidence="2">The sequence shown here is derived from an EMBL/GenBank/DDBJ whole genome shotgun (WGS) entry which is preliminary data.</text>
</comment>
<dbReference type="InterPro" id="IPR048930">
    <property type="entry name" value="Bact_transglu_N_2"/>
</dbReference>
<dbReference type="PANTHER" id="PTHR33490:SF12">
    <property type="entry name" value="BLL5557 PROTEIN"/>
    <property type="match status" value="1"/>
</dbReference>
<feature type="domain" description="Transglutaminase-like" evidence="1">
    <location>
        <begin position="161"/>
        <end position="221"/>
    </location>
</feature>
<reference evidence="2 3" key="1">
    <citation type="submission" date="2024-02" db="EMBL/GenBank/DDBJ databases">
        <title>Rubritalea halochordaticola NBRC 107102.</title>
        <authorList>
            <person name="Ichikawa N."/>
            <person name="Katano-Makiyama Y."/>
            <person name="Hidaka K."/>
        </authorList>
    </citation>
    <scope>NUCLEOTIDE SEQUENCE [LARGE SCALE GENOMIC DNA]</scope>
    <source>
        <strain evidence="2 3">NBRC 107102</strain>
    </source>
</reference>
<dbReference type="RefSeq" id="WP_346188430.1">
    <property type="nucleotide sequence ID" value="NZ_BAABRL010000005.1"/>
</dbReference>
<gene>
    <name evidence="2" type="ORF">Rhal01_01853</name>
</gene>
<dbReference type="SMART" id="SM00460">
    <property type="entry name" value="TGc"/>
    <property type="match status" value="1"/>
</dbReference>
<dbReference type="PANTHER" id="PTHR33490">
    <property type="entry name" value="BLR5614 PROTEIN-RELATED"/>
    <property type="match status" value="1"/>
</dbReference>
<dbReference type="Pfam" id="PF01841">
    <property type="entry name" value="Transglut_core"/>
    <property type="match status" value="1"/>
</dbReference>
<organism evidence="2 3">
    <name type="scientific">Rubritalea halochordaticola</name>
    <dbReference type="NCBI Taxonomy" id="714537"/>
    <lineage>
        <taxon>Bacteria</taxon>
        <taxon>Pseudomonadati</taxon>
        <taxon>Verrucomicrobiota</taxon>
        <taxon>Verrucomicrobiia</taxon>
        <taxon>Verrucomicrobiales</taxon>
        <taxon>Rubritaleaceae</taxon>
        <taxon>Rubritalea</taxon>
    </lineage>
</organism>
<evidence type="ECO:0000313" key="2">
    <source>
        <dbReference type="EMBL" id="GAA5495674.1"/>
    </source>
</evidence>
<dbReference type="EMBL" id="BAABRL010000005">
    <property type="protein sequence ID" value="GAA5495674.1"/>
    <property type="molecule type" value="Genomic_DNA"/>
</dbReference>
<dbReference type="SUPFAM" id="SSF54001">
    <property type="entry name" value="Cysteine proteinases"/>
    <property type="match status" value="1"/>
</dbReference>
<evidence type="ECO:0000313" key="3">
    <source>
        <dbReference type="Proteomes" id="UP001424741"/>
    </source>
</evidence>
<dbReference type="InterPro" id="IPR002931">
    <property type="entry name" value="Transglutaminase-like"/>
</dbReference>